<dbReference type="PRINTS" id="PR00080">
    <property type="entry name" value="SDRFAMILY"/>
</dbReference>
<dbReference type="InterPro" id="IPR057326">
    <property type="entry name" value="KR_dom"/>
</dbReference>
<reference evidence="6 7" key="1">
    <citation type="submission" date="2021-12" db="EMBL/GenBank/DDBJ databases">
        <title>Discovery of the Pendulisporaceae a myxobacterial family with distinct sporulation behavior and unique specialized metabolism.</title>
        <authorList>
            <person name="Garcia R."/>
            <person name="Popoff A."/>
            <person name="Bader C.D."/>
            <person name="Loehr J."/>
            <person name="Walesch S."/>
            <person name="Walt C."/>
            <person name="Boldt J."/>
            <person name="Bunk B."/>
            <person name="Haeckl F.J.F.P.J."/>
            <person name="Gunesch A.P."/>
            <person name="Birkelbach J."/>
            <person name="Nuebel U."/>
            <person name="Pietschmann T."/>
            <person name="Bach T."/>
            <person name="Mueller R."/>
        </authorList>
    </citation>
    <scope>NUCLEOTIDE SEQUENCE [LARGE SCALE GENOMIC DNA]</scope>
    <source>
        <strain evidence="6 7">MSr12523</strain>
    </source>
</reference>
<evidence type="ECO:0000256" key="1">
    <source>
        <dbReference type="ARBA" id="ARBA00006484"/>
    </source>
</evidence>
<keyword evidence="2" id="KW-0560">Oxidoreductase</keyword>
<dbReference type="InterPro" id="IPR020904">
    <property type="entry name" value="Sc_DH/Rdtase_CS"/>
</dbReference>
<dbReference type="Pfam" id="PF00106">
    <property type="entry name" value="adh_short"/>
    <property type="match status" value="1"/>
</dbReference>
<dbReference type="PANTHER" id="PTHR44196:SF1">
    <property type="entry name" value="DEHYDROGENASE_REDUCTASE SDR FAMILY MEMBER 7B"/>
    <property type="match status" value="1"/>
</dbReference>
<dbReference type="PRINTS" id="PR00081">
    <property type="entry name" value="GDHRDH"/>
</dbReference>
<protein>
    <submittedName>
        <fullName evidence="6">SDR family oxidoreductase</fullName>
    </submittedName>
</protein>
<feature type="domain" description="Ketoreductase" evidence="5">
    <location>
        <begin position="11"/>
        <end position="197"/>
    </location>
</feature>
<evidence type="ECO:0000256" key="4">
    <source>
        <dbReference type="SAM" id="Phobius"/>
    </source>
</evidence>
<keyword evidence="4" id="KW-0812">Transmembrane</keyword>
<comment type="similarity">
    <text evidence="1 3">Belongs to the short-chain dehydrogenases/reductases (SDR) family.</text>
</comment>
<dbReference type="InterPro" id="IPR002347">
    <property type="entry name" value="SDR_fam"/>
</dbReference>
<dbReference type="SMART" id="SM00822">
    <property type="entry name" value="PKS_KR"/>
    <property type="match status" value="1"/>
</dbReference>
<evidence type="ECO:0000256" key="3">
    <source>
        <dbReference type="RuleBase" id="RU000363"/>
    </source>
</evidence>
<name>A0ABZ2KDE9_9BACT</name>
<evidence type="ECO:0000259" key="5">
    <source>
        <dbReference type="SMART" id="SM00822"/>
    </source>
</evidence>
<sequence length="348" mass="37973">MMSHHASLAGKVAVVTGASSGVGRALARAFGDRGASVALIARTRDALDAAAEEIVRAGGRAMVFPLDVSDAQAVESAADRVVAEWGCIDIWLNDAMVSVFAPVMDTRPEEYRRVMEVNYLGYVHGTLSALKHMRARNQGLIVQIGSALAYRSIPLQSAYCASKAAIRGFTDSLRSELVHDGSRIRIVMLQLPAVNTPQFQVVRNRLPKHPQPVPPIYQPEVIAEAALYAVEHPARELWIGWSTLKAIVGQRLFPGLLDRYLARRAYDAQQTDALRHAHADNVDVPVPGDRGAHGEFDRWSRRGSTELWLRMHRHAFAAALFAMFIAVGIAAAVPQDSPASDPYGITFP</sequence>
<dbReference type="SUPFAM" id="SSF51735">
    <property type="entry name" value="NAD(P)-binding Rossmann-fold domains"/>
    <property type="match status" value="1"/>
</dbReference>
<proteinExistence type="inferred from homology"/>
<keyword evidence="7" id="KW-1185">Reference proteome</keyword>
<feature type="transmembrane region" description="Helical" evidence="4">
    <location>
        <begin position="315"/>
        <end position="333"/>
    </location>
</feature>
<evidence type="ECO:0000256" key="2">
    <source>
        <dbReference type="ARBA" id="ARBA00023002"/>
    </source>
</evidence>
<organism evidence="6 7">
    <name type="scientific">Pendulispora brunnea</name>
    <dbReference type="NCBI Taxonomy" id="2905690"/>
    <lineage>
        <taxon>Bacteria</taxon>
        <taxon>Pseudomonadati</taxon>
        <taxon>Myxococcota</taxon>
        <taxon>Myxococcia</taxon>
        <taxon>Myxococcales</taxon>
        <taxon>Sorangiineae</taxon>
        <taxon>Pendulisporaceae</taxon>
        <taxon>Pendulispora</taxon>
    </lineage>
</organism>
<dbReference type="Proteomes" id="UP001379533">
    <property type="component" value="Chromosome"/>
</dbReference>
<keyword evidence="4" id="KW-1133">Transmembrane helix</keyword>
<dbReference type="NCBIfam" id="NF005495">
    <property type="entry name" value="PRK07109.1"/>
    <property type="match status" value="1"/>
</dbReference>
<keyword evidence="4" id="KW-0472">Membrane</keyword>
<accession>A0ABZ2KDE9</accession>
<dbReference type="PANTHER" id="PTHR44196">
    <property type="entry name" value="DEHYDROGENASE/REDUCTASE SDR FAMILY MEMBER 7B"/>
    <property type="match status" value="1"/>
</dbReference>
<dbReference type="EMBL" id="CP089982">
    <property type="protein sequence ID" value="WXA96109.1"/>
    <property type="molecule type" value="Genomic_DNA"/>
</dbReference>
<evidence type="ECO:0000313" key="6">
    <source>
        <dbReference type="EMBL" id="WXA96109.1"/>
    </source>
</evidence>
<dbReference type="Gene3D" id="3.40.50.720">
    <property type="entry name" value="NAD(P)-binding Rossmann-like Domain"/>
    <property type="match status" value="1"/>
</dbReference>
<dbReference type="InterPro" id="IPR036291">
    <property type="entry name" value="NAD(P)-bd_dom_sf"/>
</dbReference>
<evidence type="ECO:0000313" key="7">
    <source>
        <dbReference type="Proteomes" id="UP001379533"/>
    </source>
</evidence>
<dbReference type="RefSeq" id="WP_394846720.1">
    <property type="nucleotide sequence ID" value="NZ_CP089982.1"/>
</dbReference>
<gene>
    <name evidence="6" type="ORF">LZC95_04555</name>
</gene>
<dbReference type="PROSITE" id="PS00061">
    <property type="entry name" value="ADH_SHORT"/>
    <property type="match status" value="1"/>
</dbReference>